<keyword evidence="10" id="KW-0670">Pyruvate</keyword>
<gene>
    <name evidence="10" type="ORF">A8950_1000</name>
</gene>
<organism evidence="10 11">
    <name type="scientific">Dongia mobilis</name>
    <dbReference type="NCBI Taxonomy" id="578943"/>
    <lineage>
        <taxon>Bacteria</taxon>
        <taxon>Pseudomonadati</taxon>
        <taxon>Pseudomonadota</taxon>
        <taxon>Alphaproteobacteria</taxon>
        <taxon>Rhodospirillales</taxon>
        <taxon>Dongiaceae</taxon>
        <taxon>Dongia</taxon>
    </lineage>
</organism>
<dbReference type="GO" id="GO:0031405">
    <property type="term" value="F:lipoic acid binding"/>
    <property type="evidence" value="ECO:0007669"/>
    <property type="project" value="TreeGrafter"/>
</dbReference>
<keyword evidence="5 7" id="KW-0450">Lipoyl</keyword>
<dbReference type="InterPro" id="IPR023213">
    <property type="entry name" value="CAT-like_dom_sf"/>
</dbReference>
<dbReference type="InterPro" id="IPR036625">
    <property type="entry name" value="E3-bd_dom_sf"/>
</dbReference>
<dbReference type="SUPFAM" id="SSF51230">
    <property type="entry name" value="Single hybrid motif"/>
    <property type="match status" value="1"/>
</dbReference>
<evidence type="ECO:0000256" key="7">
    <source>
        <dbReference type="RuleBase" id="RU003423"/>
    </source>
</evidence>
<dbReference type="PROSITE" id="PS50968">
    <property type="entry name" value="BIOTINYL_LIPOYL"/>
    <property type="match status" value="1"/>
</dbReference>
<evidence type="ECO:0000256" key="3">
    <source>
        <dbReference type="ARBA" id="ARBA00011484"/>
    </source>
</evidence>
<dbReference type="Pfam" id="PF00198">
    <property type="entry name" value="2-oxoacid_dh"/>
    <property type="match status" value="1"/>
</dbReference>
<evidence type="ECO:0000256" key="2">
    <source>
        <dbReference type="ARBA" id="ARBA00007317"/>
    </source>
</evidence>
<dbReference type="Gene3D" id="4.10.320.10">
    <property type="entry name" value="E3-binding domain"/>
    <property type="match status" value="1"/>
</dbReference>
<evidence type="ECO:0000259" key="8">
    <source>
        <dbReference type="PROSITE" id="PS50968"/>
    </source>
</evidence>
<dbReference type="SUPFAM" id="SSF47005">
    <property type="entry name" value="Peripheral subunit-binding domain of 2-oxo acid dehydrogenase complex"/>
    <property type="match status" value="1"/>
</dbReference>
<keyword evidence="6 7" id="KW-0012">Acyltransferase</keyword>
<dbReference type="Gene3D" id="3.30.559.10">
    <property type="entry name" value="Chloramphenicol acetyltransferase-like domain"/>
    <property type="match status" value="1"/>
</dbReference>
<comment type="subunit">
    <text evidence="3">Forms a 24-polypeptide structural core with octahedral symmetry.</text>
</comment>
<dbReference type="Pfam" id="PF02817">
    <property type="entry name" value="E3_binding"/>
    <property type="match status" value="1"/>
</dbReference>
<evidence type="ECO:0000313" key="10">
    <source>
        <dbReference type="EMBL" id="TDQ84447.1"/>
    </source>
</evidence>
<dbReference type="InterPro" id="IPR003016">
    <property type="entry name" value="2-oxoA_DH_lipoyl-BS"/>
</dbReference>
<dbReference type="Proteomes" id="UP000295783">
    <property type="component" value="Unassembled WGS sequence"/>
</dbReference>
<dbReference type="GO" id="GO:0016407">
    <property type="term" value="F:acetyltransferase activity"/>
    <property type="evidence" value="ECO:0007669"/>
    <property type="project" value="TreeGrafter"/>
</dbReference>
<name>A0A4R6WXL7_9PROT</name>
<evidence type="ECO:0000256" key="5">
    <source>
        <dbReference type="ARBA" id="ARBA00022823"/>
    </source>
</evidence>
<dbReference type="PANTHER" id="PTHR43178">
    <property type="entry name" value="DIHYDROLIPOAMIDE ACETYLTRANSFERASE COMPONENT OF PYRUVATE DEHYDROGENASE COMPLEX"/>
    <property type="match status" value="1"/>
</dbReference>
<dbReference type="PANTHER" id="PTHR43178:SF5">
    <property type="entry name" value="LIPOAMIDE ACYLTRANSFERASE COMPONENT OF BRANCHED-CHAIN ALPHA-KETO ACID DEHYDROGENASE COMPLEX, MITOCHONDRIAL"/>
    <property type="match status" value="1"/>
</dbReference>
<dbReference type="OrthoDB" id="9805770at2"/>
<dbReference type="GO" id="GO:0005737">
    <property type="term" value="C:cytoplasm"/>
    <property type="evidence" value="ECO:0007669"/>
    <property type="project" value="TreeGrafter"/>
</dbReference>
<dbReference type="Pfam" id="PF00364">
    <property type="entry name" value="Biotin_lipoyl"/>
    <property type="match status" value="1"/>
</dbReference>
<evidence type="ECO:0000313" key="11">
    <source>
        <dbReference type="Proteomes" id="UP000295783"/>
    </source>
</evidence>
<dbReference type="Gene3D" id="2.40.50.100">
    <property type="match status" value="1"/>
</dbReference>
<dbReference type="CDD" id="cd06849">
    <property type="entry name" value="lipoyl_domain"/>
    <property type="match status" value="1"/>
</dbReference>
<evidence type="ECO:0000256" key="6">
    <source>
        <dbReference type="ARBA" id="ARBA00023315"/>
    </source>
</evidence>
<comment type="caution">
    <text evidence="10">The sequence shown here is derived from an EMBL/GenBank/DDBJ whole genome shotgun (WGS) entry which is preliminary data.</text>
</comment>
<dbReference type="SUPFAM" id="SSF52777">
    <property type="entry name" value="CoA-dependent acyltransferases"/>
    <property type="match status" value="1"/>
</dbReference>
<proteinExistence type="inferred from homology"/>
<dbReference type="InterPro" id="IPR011053">
    <property type="entry name" value="Single_hybrid_motif"/>
</dbReference>
<dbReference type="EC" id="2.3.1.-" evidence="7"/>
<reference evidence="10 11" key="1">
    <citation type="submission" date="2019-03" db="EMBL/GenBank/DDBJ databases">
        <title>Genomic Encyclopedia of Type Strains, Phase III (KMG-III): the genomes of soil and plant-associated and newly described type strains.</title>
        <authorList>
            <person name="Whitman W."/>
        </authorList>
    </citation>
    <scope>NUCLEOTIDE SEQUENCE [LARGE SCALE GENOMIC DNA]</scope>
    <source>
        <strain evidence="10 11">CGMCC 1.7660</strain>
    </source>
</reference>
<dbReference type="PROSITE" id="PS00189">
    <property type="entry name" value="LIPOYL"/>
    <property type="match status" value="1"/>
</dbReference>
<evidence type="ECO:0000256" key="4">
    <source>
        <dbReference type="ARBA" id="ARBA00022679"/>
    </source>
</evidence>
<dbReference type="AlphaFoldDB" id="A0A4R6WXL7"/>
<dbReference type="InterPro" id="IPR050743">
    <property type="entry name" value="2-oxoacid_DH_E2_comp"/>
</dbReference>
<protein>
    <recommendedName>
        <fullName evidence="7">Dihydrolipoamide acetyltransferase component of pyruvate dehydrogenase complex</fullName>
        <ecNumber evidence="7">2.3.1.-</ecNumber>
    </recommendedName>
</protein>
<dbReference type="InterPro" id="IPR001078">
    <property type="entry name" value="2-oxoacid_DH_actylTfrase"/>
</dbReference>
<sequence>MGVFRMPSLGADMEAGTLVEWLKQPGDTVRSGDIIAVIETQKGAIEVEVFESGTLERHLVEVGATVPVGTGLAVIRSDGTPAGAHNDLPPVAPVAVAPPSAPATPPPLERTALAGSFGPKASPAARRLAQERGIDLDTLTGSGPEGAIVFVDVEQAWLRRGASVVTGPAKSSGVDGMRAAIAAAMARAKREIPHYYLGHSVDVSDSLDWMGRWNDSHPPADRLVFSALLAKAVALALDGFAEFNGQYRDGQFHAAAQVHLGIAIALRGGGLVAPAIHDAARLSLPQLMTALRDLTNRVRAGRFRGSELADSTVTLTSLGERGVDWVQPVIYPPQVAIIGAGAIQRRPWLVGDSIVPREICQLTLAADHRVSDGHRGGLLLREIEARLQAPEAL</sequence>
<evidence type="ECO:0000256" key="1">
    <source>
        <dbReference type="ARBA" id="ARBA00001938"/>
    </source>
</evidence>
<feature type="domain" description="Lipoyl-binding" evidence="8">
    <location>
        <begin position="1"/>
        <end position="76"/>
    </location>
</feature>
<comment type="cofactor">
    <cofactor evidence="1 7">
        <name>(R)-lipoate</name>
        <dbReference type="ChEBI" id="CHEBI:83088"/>
    </cofactor>
</comment>
<keyword evidence="11" id="KW-1185">Reference proteome</keyword>
<accession>A0A4R6WXL7</accession>
<dbReference type="PROSITE" id="PS51826">
    <property type="entry name" value="PSBD"/>
    <property type="match status" value="1"/>
</dbReference>
<dbReference type="InterPro" id="IPR004167">
    <property type="entry name" value="PSBD"/>
</dbReference>
<comment type="similarity">
    <text evidence="2 7">Belongs to the 2-oxoacid dehydrogenase family.</text>
</comment>
<dbReference type="InterPro" id="IPR000089">
    <property type="entry name" value="Biotin_lipoyl"/>
</dbReference>
<feature type="domain" description="Peripheral subunit-binding (PSBD)" evidence="9">
    <location>
        <begin position="120"/>
        <end position="157"/>
    </location>
</feature>
<dbReference type="EMBL" id="SNYW01000006">
    <property type="protein sequence ID" value="TDQ84447.1"/>
    <property type="molecule type" value="Genomic_DNA"/>
</dbReference>
<evidence type="ECO:0000259" key="9">
    <source>
        <dbReference type="PROSITE" id="PS51826"/>
    </source>
</evidence>
<keyword evidence="4 7" id="KW-0808">Transferase</keyword>